<dbReference type="AlphaFoldDB" id="A0A226X887"/>
<gene>
    <name evidence="2" type="ORF">BSU04_07415</name>
</gene>
<proteinExistence type="predicted"/>
<evidence type="ECO:0000313" key="3">
    <source>
        <dbReference type="Proteomes" id="UP000214720"/>
    </source>
</evidence>
<comment type="caution">
    <text evidence="2">The sequence shown here is derived from an EMBL/GenBank/DDBJ whole genome shotgun (WGS) entry which is preliminary data.</text>
</comment>
<accession>A0A226X887</accession>
<organism evidence="2 3">
    <name type="scientific">Caballeronia sordidicola</name>
    <name type="common">Burkholderia sordidicola</name>
    <dbReference type="NCBI Taxonomy" id="196367"/>
    <lineage>
        <taxon>Bacteria</taxon>
        <taxon>Pseudomonadati</taxon>
        <taxon>Pseudomonadota</taxon>
        <taxon>Betaproteobacteria</taxon>
        <taxon>Burkholderiales</taxon>
        <taxon>Burkholderiaceae</taxon>
        <taxon>Caballeronia</taxon>
    </lineage>
</organism>
<feature type="region of interest" description="Disordered" evidence="1">
    <location>
        <begin position="55"/>
        <end position="105"/>
    </location>
</feature>
<dbReference type="Proteomes" id="UP000214720">
    <property type="component" value="Unassembled WGS sequence"/>
</dbReference>
<reference evidence="3" key="1">
    <citation type="submission" date="2017-01" db="EMBL/GenBank/DDBJ databases">
        <title>Genome Analysis of Deinococcus marmoris KOPRI26562.</title>
        <authorList>
            <person name="Kim J.H."/>
            <person name="Oh H.-M."/>
        </authorList>
    </citation>
    <scope>NUCLEOTIDE SEQUENCE [LARGE SCALE GENOMIC DNA]</scope>
    <source>
        <strain evidence="3">PAMC 26633</strain>
    </source>
</reference>
<name>A0A226X887_CABSO</name>
<dbReference type="EMBL" id="MTHB01000042">
    <property type="protein sequence ID" value="OXC79339.1"/>
    <property type="molecule type" value="Genomic_DNA"/>
</dbReference>
<evidence type="ECO:0000256" key="1">
    <source>
        <dbReference type="SAM" id="MobiDB-lite"/>
    </source>
</evidence>
<dbReference type="RefSeq" id="WP_144021147.1">
    <property type="nucleotide sequence ID" value="NZ_MTHB01000042.1"/>
</dbReference>
<evidence type="ECO:0000313" key="2">
    <source>
        <dbReference type="EMBL" id="OXC79339.1"/>
    </source>
</evidence>
<feature type="region of interest" description="Disordered" evidence="1">
    <location>
        <begin position="1"/>
        <end position="29"/>
    </location>
</feature>
<feature type="compositionally biased region" description="Low complexity" evidence="1">
    <location>
        <begin position="8"/>
        <end position="19"/>
    </location>
</feature>
<protein>
    <submittedName>
        <fullName evidence="2">Uncharacterized protein</fullName>
    </submittedName>
</protein>
<sequence>MSSPTQDPEPSSSLGSKPPSLEPENRIEIGAQLRQLQARQLYYFTVRIRAEMGPKEAPTPVRSGTNDPRVAPPADWAQSGPTDEWPVVSDSSNYPPPERGMRDSRVEDRSARFSFWRDILSTYGLDATSEVDPGSWETSFRRNFCGSLIKQATAYREARTVESKDGVGSGTPEMAFEFTIDNLRYGSLLFDVSILGIGSFLKFFSDKPELVMSFLEAGVPTAFDDSIGMPSSGQKDVAIYPSPDFEKALITPSDGDPVEPQSPTKKVTWNDVVQKSSQIAWLLPTVLALVVLYVAMGMTSNEEQHLHARETALDAEAKELRAANNARVEKLDALTLDLIKQLRAPKPDPVVASGAEAKSSPKTQ</sequence>